<feature type="transmembrane region" description="Helical" evidence="7">
    <location>
        <begin position="98"/>
        <end position="123"/>
    </location>
</feature>
<comment type="similarity">
    <text evidence="2">Belongs to the cyclic nucleotide-gated cation channel (TC 1.A.1.5) family.</text>
</comment>
<reference evidence="9" key="1">
    <citation type="journal article" date="2020" name="bioRxiv">
        <title>Hybrid origin of Populus tomentosa Carr. identified through genome sequencing and phylogenomic analysis.</title>
        <authorList>
            <person name="An X."/>
            <person name="Gao K."/>
            <person name="Chen Z."/>
            <person name="Li J."/>
            <person name="Yang X."/>
            <person name="Yang X."/>
            <person name="Zhou J."/>
            <person name="Guo T."/>
            <person name="Zhao T."/>
            <person name="Huang S."/>
            <person name="Miao D."/>
            <person name="Khan W.U."/>
            <person name="Rao P."/>
            <person name="Ye M."/>
            <person name="Lei B."/>
            <person name="Liao W."/>
            <person name="Wang J."/>
            <person name="Ji L."/>
            <person name="Li Y."/>
            <person name="Guo B."/>
            <person name="Mustafa N.S."/>
            <person name="Li S."/>
            <person name="Yun Q."/>
            <person name="Keller S.R."/>
            <person name="Mao J."/>
            <person name="Zhang R."/>
            <person name="Strauss S.H."/>
        </authorList>
    </citation>
    <scope>NUCLEOTIDE SEQUENCE</scope>
    <source>
        <strain evidence="9">GM15</strain>
        <tissue evidence="9">Leaf</tissue>
    </source>
</reference>
<comment type="subcellular location">
    <subcellularLocation>
        <location evidence="1">Membrane</location>
        <topology evidence="1">Multi-pass membrane protein</topology>
    </subcellularLocation>
</comment>
<feature type="transmembrane region" description="Helical" evidence="7">
    <location>
        <begin position="14"/>
        <end position="33"/>
    </location>
</feature>
<evidence type="ECO:0000256" key="7">
    <source>
        <dbReference type="SAM" id="Phobius"/>
    </source>
</evidence>
<dbReference type="Pfam" id="PF00520">
    <property type="entry name" value="Ion_trans"/>
    <property type="match status" value="1"/>
</dbReference>
<keyword evidence="6" id="KW-0813">Transport</keyword>
<feature type="transmembrane region" description="Helical" evidence="7">
    <location>
        <begin position="175"/>
        <end position="196"/>
    </location>
</feature>
<dbReference type="PANTHER" id="PTHR45651">
    <property type="entry name" value="CYCLIC NUCLEOTIDE-GATED ION CHANNEL 15-RELATED-RELATED"/>
    <property type="match status" value="1"/>
</dbReference>
<dbReference type="AlphaFoldDB" id="A0A8X7YLA5"/>
<keyword evidence="5 7" id="KW-0472">Membrane</keyword>
<keyword evidence="6" id="KW-0406">Ion transport</keyword>
<dbReference type="PROSITE" id="PS50042">
    <property type="entry name" value="CNMP_BINDING_3"/>
    <property type="match status" value="1"/>
</dbReference>
<evidence type="ECO:0000313" key="9">
    <source>
        <dbReference type="EMBL" id="KAG6752806.1"/>
    </source>
</evidence>
<sequence length="587" mass="67633">MNPHAQVVQKWNKFFVISCLVAIFVDPLFFFLLRVQQENNCIVIDWPLTKAIVVFRSLTDLIYLLNILLQFRLAYIAPESRVVGAGELVDHPKKIAKHYLQGCFFIDLFVVLPLPQIIILVVLPKRLGISGANNAKNLLRAAILIQYIPRLWRFIPLLIGQSPSGFIFETPLANFFINLFTYILSANIVGSCWYLLGLQRVNQCFRDACRYTSFRDQCMKFIDCGSGDAIKEYGSYPNWAIWKQNPNASNCFQTGGPSNGFFDYGVYVKAVNLNGENITTRYIYSLFWGFQQISSLAGNQVPSYFIGEVLFTMAVIGLGLLLFAFLIGNIQNFLQSLGRRRSEMSLRRRDVEQWMRHRRLPQELIRRVLEAERYHWAATRGVNEGMLIENLPEDLQRDIRRHLFELVKKVWIFNLMDDHVLDAVREKLKQKIYIKGSEIFYVGGLVEKMVFIVRGKLESIGHDGTVVALYEGNVCGEELLTWFLEHSSLSKDGRRIKTPGQRLISSRTVRCLTNVEAFSLNAADLEEVTSVFARNLRNPLVQGAIRYQSPYWRARAATLIQVAWRYRQKRLKHSKCFQSNHSSNSRV</sequence>
<dbReference type="PANTHER" id="PTHR45651:SF11">
    <property type="entry name" value="CYCLIC NUCLEOTIDE-GATED ION CHANNEL 20, CHLOROPLASTIC-RELATED"/>
    <property type="match status" value="1"/>
</dbReference>
<evidence type="ECO:0000259" key="8">
    <source>
        <dbReference type="PROSITE" id="PS50042"/>
    </source>
</evidence>
<dbReference type="Proteomes" id="UP000886885">
    <property type="component" value="Chromosome 12D"/>
</dbReference>
<keyword evidence="3 7" id="KW-0812">Transmembrane</keyword>
<evidence type="ECO:0000256" key="5">
    <source>
        <dbReference type="ARBA" id="ARBA00023136"/>
    </source>
</evidence>
<evidence type="ECO:0000256" key="6">
    <source>
        <dbReference type="ARBA" id="ARBA00023303"/>
    </source>
</evidence>
<gene>
    <name evidence="9" type="ORF">POTOM_042844</name>
</gene>
<dbReference type="EMBL" id="JAAWWB010000024">
    <property type="protein sequence ID" value="KAG6752806.1"/>
    <property type="molecule type" value="Genomic_DNA"/>
</dbReference>
<dbReference type="GO" id="GO:0005216">
    <property type="term" value="F:monoatomic ion channel activity"/>
    <property type="evidence" value="ECO:0007669"/>
    <property type="project" value="InterPro"/>
</dbReference>
<dbReference type="GO" id="GO:0016020">
    <property type="term" value="C:membrane"/>
    <property type="evidence" value="ECO:0007669"/>
    <property type="project" value="UniProtKB-SubCell"/>
</dbReference>
<dbReference type="InterPro" id="IPR005821">
    <property type="entry name" value="Ion_trans_dom"/>
</dbReference>
<name>A0A8X7YLA5_POPTO</name>
<evidence type="ECO:0000256" key="2">
    <source>
        <dbReference type="ARBA" id="ARBA00010486"/>
    </source>
</evidence>
<feature type="transmembrane region" description="Helical" evidence="7">
    <location>
        <begin position="304"/>
        <end position="327"/>
    </location>
</feature>
<keyword evidence="10" id="KW-1185">Reference proteome</keyword>
<organism evidence="9 10">
    <name type="scientific">Populus tomentosa</name>
    <name type="common">Chinese white poplar</name>
    <dbReference type="NCBI Taxonomy" id="118781"/>
    <lineage>
        <taxon>Eukaryota</taxon>
        <taxon>Viridiplantae</taxon>
        <taxon>Streptophyta</taxon>
        <taxon>Embryophyta</taxon>
        <taxon>Tracheophyta</taxon>
        <taxon>Spermatophyta</taxon>
        <taxon>Magnoliopsida</taxon>
        <taxon>eudicotyledons</taxon>
        <taxon>Gunneridae</taxon>
        <taxon>Pentapetalae</taxon>
        <taxon>rosids</taxon>
        <taxon>fabids</taxon>
        <taxon>Malpighiales</taxon>
        <taxon>Salicaceae</taxon>
        <taxon>Saliceae</taxon>
        <taxon>Populus</taxon>
    </lineage>
</organism>
<comment type="caution">
    <text evidence="9">The sequence shown here is derived from an EMBL/GenBank/DDBJ whole genome shotgun (WGS) entry which is preliminary data.</text>
</comment>
<protein>
    <recommendedName>
        <fullName evidence="8">Cyclic nucleotide-binding domain-containing protein</fullName>
    </recommendedName>
</protein>
<evidence type="ECO:0000256" key="4">
    <source>
        <dbReference type="ARBA" id="ARBA00022989"/>
    </source>
</evidence>
<dbReference type="CDD" id="cd00038">
    <property type="entry name" value="CAP_ED"/>
    <property type="match status" value="1"/>
</dbReference>
<proteinExistence type="inferred from homology"/>
<keyword evidence="4 7" id="KW-1133">Transmembrane helix</keyword>
<evidence type="ECO:0000256" key="3">
    <source>
        <dbReference type="ARBA" id="ARBA00022692"/>
    </source>
</evidence>
<feature type="domain" description="Cyclic nucleotide-binding" evidence="8">
    <location>
        <begin position="412"/>
        <end position="480"/>
    </location>
</feature>
<dbReference type="OrthoDB" id="421226at2759"/>
<keyword evidence="6" id="KW-0407">Ion channel</keyword>
<evidence type="ECO:0000313" key="10">
    <source>
        <dbReference type="Proteomes" id="UP000886885"/>
    </source>
</evidence>
<accession>A0A8X7YLA5</accession>
<dbReference type="InterPro" id="IPR000595">
    <property type="entry name" value="cNMP-bd_dom"/>
</dbReference>
<evidence type="ECO:0000256" key="1">
    <source>
        <dbReference type="ARBA" id="ARBA00004141"/>
    </source>
</evidence>